<proteinExistence type="predicted"/>
<dbReference type="GeneID" id="14013711"/>
<evidence type="ECO:0000313" key="1">
    <source>
        <dbReference type="EMBL" id="AEJ81542.1"/>
    </source>
</evidence>
<accession>G0YQB5</accession>
<dbReference type="RefSeq" id="YP_007005759.1">
    <property type="nucleotide sequence ID" value="NC_019514.1"/>
</dbReference>
<protein>
    <submittedName>
        <fullName evidence="1">Gp023</fullName>
    </submittedName>
</protein>
<dbReference type="Proteomes" id="UP000008893">
    <property type="component" value="Segment"/>
</dbReference>
<reference evidence="1 2" key="1">
    <citation type="journal article" date="2011" name="Appl. Environ. Microbiol.">
        <title>Novel Virulent and Broad-Host-Range Erwinia amylovora Bacteriophages Reveal a High Degree of Mosaicism and a Relationship to Enterobacteriaceae Phages.</title>
        <authorList>
            <person name="Born Y."/>
            <person name="Fieseler L."/>
            <person name="Marazzi J."/>
            <person name="Lurz R."/>
            <person name="Duffy B."/>
            <person name="Loessner M.J."/>
        </authorList>
    </citation>
    <scope>NUCLEOTIDE SEQUENCE [LARGE SCALE GENOMIC DNA]</scope>
</reference>
<dbReference type="EMBL" id="HQ728266">
    <property type="protein sequence ID" value="AEJ81542.1"/>
    <property type="molecule type" value="Genomic_DNA"/>
</dbReference>
<organism evidence="1 2">
    <name type="scientific">Erwinia phage vB_EamP-S6</name>
    <dbReference type="NCBI Taxonomy" id="1051675"/>
    <lineage>
        <taxon>Viruses</taxon>
        <taxon>Duplodnaviria</taxon>
        <taxon>Heunggongvirae</taxon>
        <taxon>Uroviricota</taxon>
        <taxon>Caudoviricetes</taxon>
        <taxon>Schitoviridae</taxon>
        <taxon>Waedenswilvirus</taxon>
        <taxon>Waedenswilvirus S6</taxon>
    </lineage>
</organism>
<sequence length="65" mass="7623">MANKRTVSYILARYLKGCDKQADLSYALCRDWHEYMDFSITKRYRLRGMALAIVEAYGPIPPEVY</sequence>
<dbReference type="KEGG" id="vg:14013711"/>
<keyword evidence="2" id="KW-1185">Reference proteome</keyword>
<name>G0YQB5_9CAUD</name>
<evidence type="ECO:0000313" key="2">
    <source>
        <dbReference type="Proteomes" id="UP000008893"/>
    </source>
</evidence>